<organism evidence="2 3">
    <name type="scientific">Acropora cervicornis</name>
    <name type="common">Staghorn coral</name>
    <dbReference type="NCBI Taxonomy" id="6130"/>
    <lineage>
        <taxon>Eukaryota</taxon>
        <taxon>Metazoa</taxon>
        <taxon>Cnidaria</taxon>
        <taxon>Anthozoa</taxon>
        <taxon>Hexacorallia</taxon>
        <taxon>Scleractinia</taxon>
        <taxon>Astrocoeniina</taxon>
        <taxon>Acroporidae</taxon>
        <taxon>Acropora</taxon>
    </lineage>
</organism>
<reference evidence="2" key="1">
    <citation type="journal article" date="2023" name="G3 (Bethesda)">
        <title>Whole genome assembly and annotation of the endangered Caribbean coral Acropora cervicornis.</title>
        <authorList>
            <person name="Selwyn J.D."/>
            <person name="Vollmer S.V."/>
        </authorList>
    </citation>
    <scope>NUCLEOTIDE SEQUENCE</scope>
    <source>
        <strain evidence="2">K2</strain>
    </source>
</reference>
<keyword evidence="3" id="KW-1185">Reference proteome</keyword>
<evidence type="ECO:0000256" key="1">
    <source>
        <dbReference type="SAM" id="Phobius"/>
    </source>
</evidence>
<evidence type="ECO:0000313" key="3">
    <source>
        <dbReference type="Proteomes" id="UP001249851"/>
    </source>
</evidence>
<evidence type="ECO:0000313" key="2">
    <source>
        <dbReference type="EMBL" id="KAK2567612.1"/>
    </source>
</evidence>
<comment type="caution">
    <text evidence="2">The sequence shown here is derived from an EMBL/GenBank/DDBJ whole genome shotgun (WGS) entry which is preliminary data.</text>
</comment>
<accession>A0AAD9QUI2</accession>
<proteinExistence type="predicted"/>
<sequence>MCFDLVSFLFLRLQVSPLLHLCSSFWVFNPASSTGTLLFVTFIVTGLFVSLLFAHNKGAVLAAKSPFLSDFVTAGVNLFKQFPSAVPFNEGLAREQAYAKILGDFQVSKQFDTKQIISLLVAPTFNVGLHFKERKIQVYHIIFILISLPTYHPEDSVPLYFQMERGFGKEIANLQYNLVQMLTTEYIALFEFDQEREA</sequence>
<dbReference type="Proteomes" id="UP001249851">
    <property type="component" value="Unassembled WGS sequence"/>
</dbReference>
<reference evidence="2" key="2">
    <citation type="journal article" date="2023" name="Science">
        <title>Genomic signatures of disease resistance in endangered staghorn corals.</title>
        <authorList>
            <person name="Vollmer S.V."/>
            <person name="Selwyn J.D."/>
            <person name="Despard B.A."/>
            <person name="Roesel C.L."/>
        </authorList>
    </citation>
    <scope>NUCLEOTIDE SEQUENCE</scope>
    <source>
        <strain evidence="2">K2</strain>
    </source>
</reference>
<keyword evidence="1" id="KW-0812">Transmembrane</keyword>
<keyword evidence="1" id="KW-0472">Membrane</keyword>
<dbReference type="EMBL" id="JARQWQ010000014">
    <property type="protein sequence ID" value="KAK2567612.1"/>
    <property type="molecule type" value="Genomic_DNA"/>
</dbReference>
<protein>
    <submittedName>
        <fullName evidence="2">Uncharacterized protein</fullName>
    </submittedName>
</protein>
<dbReference type="AlphaFoldDB" id="A0AAD9QUI2"/>
<name>A0AAD9QUI2_ACRCE</name>
<keyword evidence="1" id="KW-1133">Transmembrane helix</keyword>
<gene>
    <name evidence="2" type="ORF">P5673_008460</name>
</gene>
<feature type="transmembrane region" description="Helical" evidence="1">
    <location>
        <begin position="34"/>
        <end position="54"/>
    </location>
</feature>